<dbReference type="OMA" id="FMEQHAI"/>
<dbReference type="Gene3D" id="3.40.50.720">
    <property type="entry name" value="NAD(P)-binding Rossmann-like Domain"/>
    <property type="match status" value="1"/>
</dbReference>
<protein>
    <recommendedName>
        <fullName evidence="1">Enoyl reductase (ER) domain-containing protein</fullName>
    </recommendedName>
</protein>
<dbReference type="AlphaFoldDB" id="A0A0D2M0I6"/>
<name>A0A0D2M0I6_HYPSF</name>
<sequence length="354" mass="37986">MTSSSFDIPKTTREYHLHKTTGFHDLTLETAPVPLPKEGEVLVKVYAVSLNFRDLVIARGGSPLPGKPSVIPGSDCAAKIVLTGSATSKFKPGDRVSPNFALDHVYGPPTEATKATGLSGEIDGVLGEYRVFPEHSLVRIPDYLSYEEASTLPCAALTAYNALTGSGQPLKAGDTILVQGTGGVSIFAIQIAHAAGATIIATSSSDEKLKISRALGAAHTINYKKFPDWEKEVIKLTNGEGVDHVVEIGGPATWMKSLEALKYGGYLHVVGAQAGLADVRMMVMPIIQKALNLHGVQVGSRTQFEALNRHLAASNVHPVIDKIFDFEQTQEAYEYVAKQGHVGKVVIRLFKDDQ</sequence>
<reference evidence="3" key="1">
    <citation type="submission" date="2014-04" db="EMBL/GenBank/DDBJ databases">
        <title>Evolutionary Origins and Diversification of the Mycorrhizal Mutualists.</title>
        <authorList>
            <consortium name="DOE Joint Genome Institute"/>
            <consortium name="Mycorrhizal Genomics Consortium"/>
            <person name="Kohler A."/>
            <person name="Kuo A."/>
            <person name="Nagy L.G."/>
            <person name="Floudas D."/>
            <person name="Copeland A."/>
            <person name="Barry K.W."/>
            <person name="Cichocki N."/>
            <person name="Veneault-Fourrey C."/>
            <person name="LaButti K."/>
            <person name="Lindquist E.A."/>
            <person name="Lipzen A."/>
            <person name="Lundell T."/>
            <person name="Morin E."/>
            <person name="Murat C."/>
            <person name="Riley R."/>
            <person name="Ohm R."/>
            <person name="Sun H."/>
            <person name="Tunlid A."/>
            <person name="Henrissat B."/>
            <person name="Grigoriev I.V."/>
            <person name="Hibbett D.S."/>
            <person name="Martin F."/>
        </authorList>
    </citation>
    <scope>NUCLEOTIDE SEQUENCE [LARGE SCALE GENOMIC DNA]</scope>
    <source>
        <strain evidence="3">FD-334 SS-4</strain>
    </source>
</reference>
<dbReference type="PANTHER" id="PTHR45033:SF2">
    <property type="entry name" value="ZINC-TYPE ALCOHOL DEHYDROGENASE-LIKE PROTEIN C1773.06C"/>
    <property type="match status" value="1"/>
</dbReference>
<dbReference type="InterPro" id="IPR036291">
    <property type="entry name" value="NAD(P)-bd_dom_sf"/>
</dbReference>
<evidence type="ECO:0000313" key="2">
    <source>
        <dbReference type="EMBL" id="KJA16713.1"/>
    </source>
</evidence>
<dbReference type="InterPro" id="IPR013154">
    <property type="entry name" value="ADH-like_N"/>
</dbReference>
<dbReference type="EMBL" id="KN817616">
    <property type="protein sequence ID" value="KJA16713.1"/>
    <property type="molecule type" value="Genomic_DNA"/>
</dbReference>
<keyword evidence="3" id="KW-1185">Reference proteome</keyword>
<dbReference type="Gene3D" id="3.90.180.10">
    <property type="entry name" value="Medium-chain alcohol dehydrogenases, catalytic domain"/>
    <property type="match status" value="1"/>
</dbReference>
<proteinExistence type="predicted"/>
<dbReference type="OrthoDB" id="9930022at2759"/>
<dbReference type="Pfam" id="PF08240">
    <property type="entry name" value="ADH_N"/>
    <property type="match status" value="1"/>
</dbReference>
<dbReference type="GO" id="GO:0016491">
    <property type="term" value="F:oxidoreductase activity"/>
    <property type="evidence" value="ECO:0007669"/>
    <property type="project" value="InterPro"/>
</dbReference>
<evidence type="ECO:0000259" key="1">
    <source>
        <dbReference type="SMART" id="SM00829"/>
    </source>
</evidence>
<dbReference type="InterPro" id="IPR052711">
    <property type="entry name" value="Zinc_ADH-like"/>
</dbReference>
<dbReference type="Pfam" id="PF00107">
    <property type="entry name" value="ADH_zinc_N"/>
    <property type="match status" value="1"/>
</dbReference>
<dbReference type="InterPro" id="IPR011032">
    <property type="entry name" value="GroES-like_sf"/>
</dbReference>
<dbReference type="PANTHER" id="PTHR45033">
    <property type="match status" value="1"/>
</dbReference>
<dbReference type="InterPro" id="IPR013149">
    <property type="entry name" value="ADH-like_C"/>
</dbReference>
<dbReference type="Proteomes" id="UP000054270">
    <property type="component" value="Unassembled WGS sequence"/>
</dbReference>
<dbReference type="CDD" id="cd08276">
    <property type="entry name" value="MDR7"/>
    <property type="match status" value="1"/>
</dbReference>
<feature type="domain" description="Enoyl reductase (ER)" evidence="1">
    <location>
        <begin position="22"/>
        <end position="347"/>
    </location>
</feature>
<gene>
    <name evidence="2" type="ORF">HYPSUDRAFT_47087</name>
</gene>
<dbReference type="STRING" id="945553.A0A0D2M0I6"/>
<dbReference type="SMART" id="SM00829">
    <property type="entry name" value="PKS_ER"/>
    <property type="match status" value="1"/>
</dbReference>
<dbReference type="InterPro" id="IPR020843">
    <property type="entry name" value="ER"/>
</dbReference>
<dbReference type="SUPFAM" id="SSF50129">
    <property type="entry name" value="GroES-like"/>
    <property type="match status" value="1"/>
</dbReference>
<evidence type="ECO:0000313" key="3">
    <source>
        <dbReference type="Proteomes" id="UP000054270"/>
    </source>
</evidence>
<dbReference type="SUPFAM" id="SSF51735">
    <property type="entry name" value="NAD(P)-binding Rossmann-fold domains"/>
    <property type="match status" value="1"/>
</dbReference>
<organism evidence="2 3">
    <name type="scientific">Hypholoma sublateritium (strain FD-334 SS-4)</name>
    <dbReference type="NCBI Taxonomy" id="945553"/>
    <lineage>
        <taxon>Eukaryota</taxon>
        <taxon>Fungi</taxon>
        <taxon>Dikarya</taxon>
        <taxon>Basidiomycota</taxon>
        <taxon>Agaricomycotina</taxon>
        <taxon>Agaricomycetes</taxon>
        <taxon>Agaricomycetidae</taxon>
        <taxon>Agaricales</taxon>
        <taxon>Agaricineae</taxon>
        <taxon>Strophariaceae</taxon>
        <taxon>Hypholoma</taxon>
    </lineage>
</organism>
<accession>A0A0D2M0I6</accession>